<dbReference type="STRING" id="1907941.BKE30_09015"/>
<keyword evidence="1" id="KW-0472">Membrane</keyword>
<keyword evidence="1" id="KW-0812">Transmembrane</keyword>
<name>A0A1S8CTX9_9GAMM</name>
<dbReference type="EMBL" id="MLCN01000023">
    <property type="protein sequence ID" value="ONG39495.1"/>
    <property type="molecule type" value="Genomic_DNA"/>
</dbReference>
<comment type="caution">
    <text evidence="2">The sequence shown here is derived from an EMBL/GenBank/DDBJ whole genome shotgun (WGS) entry which is preliminary data.</text>
</comment>
<organism evidence="2 3">
    <name type="scientific">Alkanindiges hydrocarboniclasticus</name>
    <dbReference type="NCBI Taxonomy" id="1907941"/>
    <lineage>
        <taxon>Bacteria</taxon>
        <taxon>Pseudomonadati</taxon>
        <taxon>Pseudomonadota</taxon>
        <taxon>Gammaproteobacteria</taxon>
        <taxon>Moraxellales</taxon>
        <taxon>Moraxellaceae</taxon>
        <taxon>Alkanindiges</taxon>
    </lineage>
</organism>
<gene>
    <name evidence="2" type="ORF">BKE30_09015</name>
</gene>
<evidence type="ECO:0000313" key="3">
    <source>
        <dbReference type="Proteomes" id="UP000192132"/>
    </source>
</evidence>
<evidence type="ECO:0000313" key="2">
    <source>
        <dbReference type="EMBL" id="ONG39495.1"/>
    </source>
</evidence>
<dbReference type="AlphaFoldDB" id="A0A1S8CTX9"/>
<accession>A0A1S8CTX9</accession>
<keyword evidence="3" id="KW-1185">Reference proteome</keyword>
<proteinExistence type="predicted"/>
<feature type="transmembrane region" description="Helical" evidence="1">
    <location>
        <begin position="43"/>
        <end position="61"/>
    </location>
</feature>
<dbReference type="Proteomes" id="UP000192132">
    <property type="component" value="Unassembled WGS sequence"/>
</dbReference>
<reference evidence="2 3" key="1">
    <citation type="submission" date="2016-10" db="EMBL/GenBank/DDBJ databases">
        <title>Draft Genome sequence of Alkanindiges sp. strain H1.</title>
        <authorList>
            <person name="Subhash Y."/>
            <person name="Lee S."/>
        </authorList>
    </citation>
    <scope>NUCLEOTIDE SEQUENCE [LARGE SCALE GENOMIC DNA]</scope>
    <source>
        <strain evidence="2 3">H1</strain>
    </source>
</reference>
<evidence type="ECO:0000256" key="1">
    <source>
        <dbReference type="SAM" id="Phobius"/>
    </source>
</evidence>
<protein>
    <submittedName>
        <fullName evidence="2">Uncharacterized protein</fullName>
    </submittedName>
</protein>
<keyword evidence="1" id="KW-1133">Transmembrane helix</keyword>
<sequence length="64" mass="6735">MGASTGANPVKIKSELCNKCGKELDAGYCRECDAATVGGTGRIFIISNIILIALVVAYIFIDLI</sequence>